<sequence>FIDSLISEDLLLYMVACACYTVDDYNDKLLMVAKGMLPIDQFILEDK</sequence>
<protein>
    <submittedName>
        <fullName evidence="1">Uncharacterized protein</fullName>
    </submittedName>
</protein>
<reference evidence="1" key="2">
    <citation type="journal article" date="2021" name="PeerJ">
        <title>Extensive microbial diversity within the chicken gut microbiome revealed by metagenomics and culture.</title>
        <authorList>
            <person name="Gilroy R."/>
            <person name="Ravi A."/>
            <person name="Getino M."/>
            <person name="Pursley I."/>
            <person name="Horton D.L."/>
            <person name="Alikhan N.F."/>
            <person name="Baker D."/>
            <person name="Gharbi K."/>
            <person name="Hall N."/>
            <person name="Watson M."/>
            <person name="Adriaenssens E.M."/>
            <person name="Foster-Nyarko E."/>
            <person name="Jarju S."/>
            <person name="Secka A."/>
            <person name="Antonio M."/>
            <person name="Oren A."/>
            <person name="Chaudhuri R.R."/>
            <person name="La Ragione R."/>
            <person name="Hildebrand F."/>
            <person name="Pallen M.J."/>
        </authorList>
    </citation>
    <scope>NUCLEOTIDE SEQUENCE</scope>
    <source>
        <strain evidence="1">6276</strain>
    </source>
</reference>
<accession>A0A9D1JN34</accession>
<dbReference type="EMBL" id="DVIU01000084">
    <property type="protein sequence ID" value="HIS35795.1"/>
    <property type="molecule type" value="Genomic_DNA"/>
</dbReference>
<comment type="caution">
    <text evidence="1">The sequence shown here is derived from an EMBL/GenBank/DDBJ whole genome shotgun (WGS) entry which is preliminary data.</text>
</comment>
<feature type="non-terminal residue" evidence="1">
    <location>
        <position position="1"/>
    </location>
</feature>
<gene>
    <name evidence="1" type="ORF">IAC10_04100</name>
</gene>
<proteinExistence type="predicted"/>
<dbReference type="Proteomes" id="UP000823928">
    <property type="component" value="Unassembled WGS sequence"/>
</dbReference>
<evidence type="ECO:0000313" key="2">
    <source>
        <dbReference type="Proteomes" id="UP000823928"/>
    </source>
</evidence>
<dbReference type="AlphaFoldDB" id="A0A9D1JN34"/>
<organism evidence="1 2">
    <name type="scientific">Candidatus Scatousia excrementigallinarum</name>
    <dbReference type="NCBI Taxonomy" id="2840935"/>
    <lineage>
        <taxon>Bacteria</taxon>
        <taxon>Candidatus Scatousia</taxon>
    </lineage>
</organism>
<evidence type="ECO:0000313" key="1">
    <source>
        <dbReference type="EMBL" id="HIS35795.1"/>
    </source>
</evidence>
<reference evidence="1" key="1">
    <citation type="submission" date="2020-10" db="EMBL/GenBank/DDBJ databases">
        <authorList>
            <person name="Gilroy R."/>
        </authorList>
    </citation>
    <scope>NUCLEOTIDE SEQUENCE</scope>
    <source>
        <strain evidence="1">6276</strain>
    </source>
</reference>
<name>A0A9D1JN34_9BACT</name>